<evidence type="ECO:0000256" key="3">
    <source>
        <dbReference type="ARBA" id="ARBA00022801"/>
    </source>
</evidence>
<dbReference type="Pfam" id="PF01979">
    <property type="entry name" value="Amidohydro_1"/>
    <property type="match status" value="1"/>
</dbReference>
<evidence type="ECO:0000259" key="7">
    <source>
        <dbReference type="Pfam" id="PF22039"/>
    </source>
</evidence>
<feature type="binding site" evidence="5">
    <location>
        <position position="405"/>
    </location>
    <ligand>
        <name>Zn(2+)</name>
        <dbReference type="ChEBI" id="CHEBI:29105"/>
    </ligand>
</feature>
<comment type="catalytic activity">
    <reaction evidence="5">
        <text>S-adenosyl-L-homocysteine + H2O + H(+) = S-inosyl-L-homocysteine + NH4(+)</text>
        <dbReference type="Rhea" id="RHEA:20716"/>
        <dbReference type="ChEBI" id="CHEBI:15377"/>
        <dbReference type="ChEBI" id="CHEBI:15378"/>
        <dbReference type="ChEBI" id="CHEBI:28938"/>
        <dbReference type="ChEBI" id="CHEBI:57856"/>
        <dbReference type="ChEBI" id="CHEBI:57985"/>
        <dbReference type="EC" id="3.5.4.28"/>
    </reaction>
</comment>
<feature type="binding site" evidence="5">
    <location>
        <position position="290"/>
    </location>
    <ligand>
        <name>substrate</name>
    </ligand>
</feature>
<dbReference type="FunFam" id="3.20.20.140:FF:000014">
    <property type="entry name" value="5-methylthioadenosine/S-adenosylhomocysteine deaminase"/>
    <property type="match status" value="1"/>
</dbReference>
<evidence type="ECO:0000256" key="4">
    <source>
        <dbReference type="ARBA" id="ARBA00022833"/>
    </source>
</evidence>
<comment type="similarity">
    <text evidence="5">Belongs to the metallo-dependent hydrolases superfamily. MTA/SAH deaminase family.</text>
</comment>
<feature type="binding site" evidence="5">
    <location>
        <position position="405"/>
    </location>
    <ligand>
        <name>substrate</name>
    </ligand>
</feature>
<feature type="binding site" evidence="5">
    <location>
        <position position="167"/>
    </location>
    <ligand>
        <name>Zn(2+)</name>
        <dbReference type="ChEBI" id="CHEBI:29105"/>
    </ligand>
</feature>
<dbReference type="AlphaFoldDB" id="A0A5C8ZPW2"/>
<proteinExistence type="inferred from homology"/>
<dbReference type="EC" id="3.5.4.28" evidence="5"/>
<organism evidence="8 9">
    <name type="scientific">Parahaliea maris</name>
    <dbReference type="NCBI Taxonomy" id="2716870"/>
    <lineage>
        <taxon>Bacteria</taxon>
        <taxon>Pseudomonadati</taxon>
        <taxon>Pseudomonadota</taxon>
        <taxon>Gammaproteobacteria</taxon>
        <taxon>Cellvibrionales</taxon>
        <taxon>Halieaceae</taxon>
        <taxon>Parahaliea</taxon>
    </lineage>
</organism>
<accession>A0A5C8ZPW2</accession>
<evidence type="ECO:0000256" key="5">
    <source>
        <dbReference type="HAMAP-Rule" id="MF_01281"/>
    </source>
</evidence>
<keyword evidence="2 5" id="KW-0479">Metal-binding</keyword>
<dbReference type="PANTHER" id="PTHR43794:SF11">
    <property type="entry name" value="AMIDOHYDROLASE-RELATED DOMAIN-CONTAINING PROTEIN"/>
    <property type="match status" value="1"/>
</dbReference>
<comment type="caution">
    <text evidence="8">The sequence shown here is derived from an EMBL/GenBank/DDBJ whole genome shotgun (WGS) entry which is preliminary data.</text>
</comment>
<keyword evidence="9" id="KW-1185">Reference proteome</keyword>
<feature type="binding site" evidence="5">
    <location>
        <position position="196"/>
    </location>
    <ligand>
        <name>substrate</name>
    </ligand>
</feature>
<dbReference type="InterPro" id="IPR050287">
    <property type="entry name" value="MTA/SAH_deaminase"/>
</dbReference>
<dbReference type="InterPro" id="IPR006680">
    <property type="entry name" value="Amidohydro-rel"/>
</dbReference>
<dbReference type="Pfam" id="PF22039">
    <property type="entry name" value="HUTI_composite_bact"/>
    <property type="match status" value="1"/>
</dbReference>
<dbReference type="GO" id="GO:0046872">
    <property type="term" value="F:metal ion binding"/>
    <property type="evidence" value="ECO:0007669"/>
    <property type="project" value="UniProtKB-KW"/>
</dbReference>
<feature type="domain" description="Amidohydrolase-related" evidence="6">
    <location>
        <begin position="158"/>
        <end position="508"/>
    </location>
</feature>
<gene>
    <name evidence="5" type="primary">mtaD</name>
    <name evidence="8" type="ORF">FV139_19865</name>
</gene>
<evidence type="ECO:0000313" key="8">
    <source>
        <dbReference type="EMBL" id="TXS89547.1"/>
    </source>
</evidence>
<dbReference type="CDD" id="cd01298">
    <property type="entry name" value="ATZ_TRZ_like"/>
    <property type="match status" value="1"/>
</dbReference>
<comment type="cofactor">
    <cofactor evidence="5">
        <name>Zn(2+)</name>
        <dbReference type="ChEBI" id="CHEBI:29105"/>
    </cofactor>
    <text evidence="5">Binds 1 zinc ion per subunit.</text>
</comment>
<keyword evidence="4 5" id="KW-0862">Zinc</keyword>
<dbReference type="HAMAP" id="MF_01281">
    <property type="entry name" value="MTA_SAH_deamin"/>
    <property type="match status" value="1"/>
</dbReference>
<dbReference type="GO" id="GO:0050270">
    <property type="term" value="F:S-adenosylhomocysteine deaminase activity"/>
    <property type="evidence" value="ECO:0007669"/>
    <property type="project" value="UniProtKB-UniRule"/>
</dbReference>
<evidence type="ECO:0000313" key="9">
    <source>
        <dbReference type="Proteomes" id="UP000321039"/>
    </source>
</evidence>
<comment type="similarity">
    <text evidence="1">Belongs to the metallo-dependent hydrolases superfamily. ATZ/TRZ family.</text>
</comment>
<feature type="binding site" evidence="5">
    <location>
        <position position="169"/>
    </location>
    <ligand>
        <name>Zn(2+)</name>
        <dbReference type="ChEBI" id="CHEBI:29105"/>
    </ligand>
</feature>
<evidence type="ECO:0000256" key="2">
    <source>
        <dbReference type="ARBA" id="ARBA00022723"/>
    </source>
</evidence>
<comment type="catalytic activity">
    <reaction evidence="5">
        <text>S-methyl-5'-thioadenosine + H2O + H(+) = S-methyl-5'-thioinosine + NH4(+)</text>
        <dbReference type="Rhea" id="RHEA:25025"/>
        <dbReference type="ChEBI" id="CHEBI:15377"/>
        <dbReference type="ChEBI" id="CHEBI:15378"/>
        <dbReference type="ChEBI" id="CHEBI:17509"/>
        <dbReference type="ChEBI" id="CHEBI:28938"/>
        <dbReference type="ChEBI" id="CHEBI:48595"/>
        <dbReference type="EC" id="3.5.4.31"/>
    </reaction>
</comment>
<dbReference type="SUPFAM" id="SSF51338">
    <property type="entry name" value="Composite domain of metallo-dependent hydrolases"/>
    <property type="match status" value="1"/>
</dbReference>
<name>A0A5C8ZPW2_9GAMM</name>
<feature type="domain" description="Aminodeoxyfutalosine deaminase/Imidazolonepropionase-like composite" evidence="7">
    <location>
        <begin position="124"/>
        <end position="146"/>
    </location>
</feature>
<feature type="binding site" evidence="5">
    <location>
        <position position="317"/>
    </location>
    <ligand>
        <name>Zn(2+)</name>
        <dbReference type="ChEBI" id="CHEBI:29105"/>
    </ligand>
</feature>
<dbReference type="EC" id="3.5.4.31" evidence="5"/>
<keyword evidence="3 5" id="KW-0378">Hydrolase</keyword>
<dbReference type="InterPro" id="IPR032466">
    <property type="entry name" value="Metal_Hydrolase"/>
</dbReference>
<dbReference type="Proteomes" id="UP000321039">
    <property type="component" value="Unassembled WGS sequence"/>
</dbReference>
<dbReference type="SUPFAM" id="SSF51556">
    <property type="entry name" value="Metallo-dependent hydrolases"/>
    <property type="match status" value="1"/>
</dbReference>
<dbReference type="PANTHER" id="PTHR43794">
    <property type="entry name" value="AMINOHYDROLASE SSNA-RELATED"/>
    <property type="match status" value="1"/>
</dbReference>
<feature type="binding site" evidence="5">
    <location>
        <position position="320"/>
    </location>
    <ligand>
        <name>substrate</name>
    </ligand>
</feature>
<comment type="caution">
    <text evidence="5">Lacks conserved residue(s) required for the propagation of feature annotation.</text>
</comment>
<protein>
    <recommendedName>
        <fullName evidence="5">5-methylthioadenosine/S-adenosylhomocysteine deaminase</fullName>
        <shortName evidence="5">MTA/SAH deaminase</shortName>
        <ecNumber evidence="5">3.5.4.28</ecNumber>
        <ecNumber evidence="5">3.5.4.31</ecNumber>
    </recommendedName>
</protein>
<evidence type="ECO:0000259" key="6">
    <source>
        <dbReference type="Pfam" id="PF01979"/>
    </source>
</evidence>
<comment type="function">
    <text evidence="5">Catalyzes the deamination of 5-methylthioadenosine and S-adenosyl-L-homocysteine into 5-methylthioinosine and S-inosyl-L-homocysteine, respectively. Is also able to deaminate adenosine.</text>
</comment>
<dbReference type="InterPro" id="IPR054418">
    <property type="entry name" value="MQNX/HUTI_composite_N"/>
</dbReference>
<dbReference type="InterPro" id="IPR011059">
    <property type="entry name" value="Metal-dep_hydrolase_composite"/>
</dbReference>
<reference evidence="8 9" key="1">
    <citation type="submission" date="2019-08" db="EMBL/GenBank/DDBJ databases">
        <title>Parahaliea maris sp. nov., isolated from the surface seawater.</title>
        <authorList>
            <person name="Liu Y."/>
        </authorList>
    </citation>
    <scope>NUCLEOTIDE SEQUENCE [LARGE SCALE GENOMIC DNA]</scope>
    <source>
        <strain evidence="8 9">HSLHS9</strain>
    </source>
</reference>
<dbReference type="Gene3D" id="2.30.40.10">
    <property type="entry name" value="Urease, subunit C, domain 1"/>
    <property type="match status" value="1"/>
</dbReference>
<dbReference type="Gene3D" id="3.20.20.140">
    <property type="entry name" value="Metal-dependent hydrolases"/>
    <property type="match status" value="1"/>
</dbReference>
<sequence>MYLVMGSLLPGMTIVVVVVSVSTVQGSADPNWCYWHIVCKIYLPIRELAARFSKSTRNPAPAGWLGRVSQDRGNEIVRIRFVRQIAACLLVSSIPVLAAPAPDLIVYGDYVLTMDPSRPEILDGAVVVDDDRIVAVGTREDIDARFVASRTLPGAGRVVMPGLINGHTHTAMTLFRGMVDDLDLMTWLNQYVFPMEGRFVTPDFIRAGTGLACWEMIRGGTTTFVDMYFYPDEIASVVADCGLRAVVGAPHIDYPSPGFKGWDDSFAAAEDFVRRWQGKHPRITPAFAPHAPYTVVPEHLRATVEKAAELQAPITMHLAEAPAETEFVSEHYQTTPVQHAARLGMFEQPLIAAHMVQLNAEDIALTAQGGVGAIHNPTSNMKLGAGISPVPEMLAAGVNVGLGTDGAASNNDLDLWEEIRMAALLHKVASGDPTALPAGQALAMATRLGAAAIHMGDKVGQLKPGLQADLIQVAVDKTRHQPLYDVTSHLVYVLDSTDVVSTVVAGTVLMEERRVLSMDEAALRKAVAERSAEIRAALAQQAKQ</sequence>
<evidence type="ECO:0000256" key="1">
    <source>
        <dbReference type="ARBA" id="ARBA00006745"/>
    </source>
</evidence>
<dbReference type="EMBL" id="VRZA01000010">
    <property type="protein sequence ID" value="TXS89547.1"/>
    <property type="molecule type" value="Genomic_DNA"/>
</dbReference>
<dbReference type="InterPro" id="IPR023512">
    <property type="entry name" value="Deaminase_MtaD/DadD"/>
</dbReference>
<dbReference type="GO" id="GO:0090614">
    <property type="term" value="F:5'-methylthioadenosine deaminase activity"/>
    <property type="evidence" value="ECO:0007669"/>
    <property type="project" value="UniProtKB-UniRule"/>
</dbReference>